<accession>A0A3A1TY96</accession>
<gene>
    <name evidence="1" type="ORF">D1781_14140</name>
</gene>
<reference evidence="2" key="1">
    <citation type="submission" date="2018-09" db="EMBL/GenBank/DDBJ databases">
        <authorList>
            <person name="Kim I."/>
        </authorList>
    </citation>
    <scope>NUCLEOTIDE SEQUENCE [LARGE SCALE GENOMIC DNA]</scope>
    <source>
        <strain evidence="2">DD4a</strain>
    </source>
</reference>
<dbReference type="AlphaFoldDB" id="A0A3A1TY96"/>
<name>A0A3A1TY96_9MICO</name>
<evidence type="ECO:0000313" key="2">
    <source>
        <dbReference type="Proteomes" id="UP000265742"/>
    </source>
</evidence>
<comment type="caution">
    <text evidence="1">The sequence shown here is derived from an EMBL/GenBank/DDBJ whole genome shotgun (WGS) entry which is preliminary data.</text>
</comment>
<sequence length="60" mass="6583">MTESPETFDGVPPGLGLGHVFLRLDASGYVVAARTDDQREVAHEHWPALQTWVDASLAQH</sequence>
<evidence type="ECO:0000313" key="1">
    <source>
        <dbReference type="EMBL" id="RIX28551.1"/>
    </source>
</evidence>
<dbReference type="RefSeq" id="WP_119482861.1">
    <property type="nucleotide sequence ID" value="NZ_QXTG01000002.1"/>
</dbReference>
<keyword evidence="2" id="KW-1185">Reference proteome</keyword>
<dbReference type="Proteomes" id="UP000265742">
    <property type="component" value="Unassembled WGS sequence"/>
</dbReference>
<proteinExistence type="predicted"/>
<dbReference type="EMBL" id="QXTG01000002">
    <property type="protein sequence ID" value="RIX28551.1"/>
    <property type="molecule type" value="Genomic_DNA"/>
</dbReference>
<protein>
    <submittedName>
        <fullName evidence="1">Uncharacterized protein</fullName>
    </submittedName>
</protein>
<organism evidence="1 2">
    <name type="scientific">Amnibacterium setariae</name>
    <dbReference type="NCBI Taxonomy" id="2306585"/>
    <lineage>
        <taxon>Bacteria</taxon>
        <taxon>Bacillati</taxon>
        <taxon>Actinomycetota</taxon>
        <taxon>Actinomycetes</taxon>
        <taxon>Micrococcales</taxon>
        <taxon>Microbacteriaceae</taxon>
        <taxon>Amnibacterium</taxon>
    </lineage>
</organism>